<evidence type="ECO:0000313" key="2">
    <source>
        <dbReference type="EMBL" id="ANS75445.1"/>
    </source>
</evidence>
<dbReference type="AlphaFoldDB" id="A0A1B1N205"/>
<gene>
    <name evidence="2" type="ORF">AWM70_13195</name>
</gene>
<organism evidence="2 3">
    <name type="scientific">Paenibacillus yonginensis</name>
    <dbReference type="NCBI Taxonomy" id="1462996"/>
    <lineage>
        <taxon>Bacteria</taxon>
        <taxon>Bacillati</taxon>
        <taxon>Bacillota</taxon>
        <taxon>Bacilli</taxon>
        <taxon>Bacillales</taxon>
        <taxon>Paenibacillaceae</taxon>
        <taxon>Paenibacillus</taxon>
    </lineage>
</organism>
<dbReference type="Pfam" id="PF13276">
    <property type="entry name" value="HTH_21"/>
    <property type="match status" value="1"/>
</dbReference>
<feature type="domain" description="HTH-like" evidence="1">
    <location>
        <begin position="51"/>
        <end position="109"/>
    </location>
</feature>
<dbReference type="Proteomes" id="UP000092573">
    <property type="component" value="Chromosome"/>
</dbReference>
<dbReference type="InterPro" id="IPR050900">
    <property type="entry name" value="Transposase_IS3/IS150/IS904"/>
</dbReference>
<protein>
    <recommendedName>
        <fullName evidence="1">HTH-like domain-containing protein</fullName>
    </recommendedName>
</protein>
<dbReference type="OrthoDB" id="9781005at2"/>
<dbReference type="PANTHER" id="PTHR46889">
    <property type="entry name" value="TRANSPOSASE INSF FOR INSERTION SEQUENCE IS3B-RELATED"/>
    <property type="match status" value="1"/>
</dbReference>
<dbReference type="PANTHER" id="PTHR46889:SF4">
    <property type="entry name" value="TRANSPOSASE INSO FOR INSERTION SEQUENCE ELEMENT IS911B-RELATED"/>
    <property type="match status" value="1"/>
</dbReference>
<dbReference type="STRING" id="1462996.AWM70_13195"/>
<proteinExistence type="predicted"/>
<dbReference type="RefSeq" id="WP_068697097.1">
    <property type="nucleotide sequence ID" value="NZ_CP014167.1"/>
</dbReference>
<dbReference type="KEGG" id="pyg:AWM70_13195"/>
<name>A0A1B1N205_9BACL</name>
<accession>A0A1B1N205</accession>
<reference evidence="2 3" key="1">
    <citation type="submission" date="2016-01" db="EMBL/GenBank/DDBJ databases">
        <title>Complete Genome Sequence of Paenibacillus yonginensis DCY84, a novel Plant Growth-Promoting Bacteria with Elicitation of Induced Systemic Resistance.</title>
        <authorList>
            <person name="Kim Y.J."/>
            <person name="Yang D.C."/>
            <person name="Sukweenadhi J."/>
        </authorList>
    </citation>
    <scope>NUCLEOTIDE SEQUENCE [LARGE SCALE GENOMIC DNA]</scope>
    <source>
        <strain evidence="2 3">DCY84</strain>
    </source>
</reference>
<evidence type="ECO:0000259" key="1">
    <source>
        <dbReference type="Pfam" id="PF13276"/>
    </source>
</evidence>
<keyword evidence="3" id="KW-1185">Reference proteome</keyword>
<dbReference type="InterPro" id="IPR025948">
    <property type="entry name" value="HTH-like_dom"/>
</dbReference>
<evidence type="ECO:0000313" key="3">
    <source>
        <dbReference type="Proteomes" id="UP000092573"/>
    </source>
</evidence>
<dbReference type="EMBL" id="CP014167">
    <property type="protein sequence ID" value="ANS75445.1"/>
    <property type="molecule type" value="Genomic_DNA"/>
</dbReference>
<sequence length="137" mass="16471">MFENLDAGGATQKYSAIRILAVEFEVKMLCRLFSVSRSGYYAYLKRVDYDRDKQAKELIRGVYDRYEGKCGYRQIQLLLFQDHNVWWNHKKVLRIMQALGLQAKIRRKHHCNYASSTRDRVAENVRENERRDWFDRS</sequence>